<accession>A0A9P3GLS0</accession>
<sequence length="76" mass="8657">MRNRPELRILLGQFLCDVDNLSRGRHRSLAAILRPIQRLPPAPHTHRGDLFSSSALVQGGIRLLEKRKRRPAARIS</sequence>
<evidence type="ECO:0000313" key="1">
    <source>
        <dbReference type="EMBL" id="GJE97792.1"/>
    </source>
</evidence>
<proteinExistence type="predicted"/>
<dbReference type="Proteomes" id="UP000703269">
    <property type="component" value="Unassembled WGS sequence"/>
</dbReference>
<name>A0A9P3GLS0_9APHY</name>
<evidence type="ECO:0000313" key="2">
    <source>
        <dbReference type="Proteomes" id="UP000703269"/>
    </source>
</evidence>
<dbReference type="AlphaFoldDB" id="A0A9P3GLS0"/>
<comment type="caution">
    <text evidence="1">The sequence shown here is derived from an EMBL/GenBank/DDBJ whole genome shotgun (WGS) entry which is preliminary data.</text>
</comment>
<gene>
    <name evidence="1" type="ORF">PsYK624_140130</name>
</gene>
<protein>
    <submittedName>
        <fullName evidence="1">Uncharacterized protein</fullName>
    </submittedName>
</protein>
<dbReference type="EMBL" id="BPQB01000077">
    <property type="protein sequence ID" value="GJE97792.1"/>
    <property type="molecule type" value="Genomic_DNA"/>
</dbReference>
<reference evidence="1 2" key="1">
    <citation type="submission" date="2021-08" db="EMBL/GenBank/DDBJ databases">
        <title>Draft Genome Sequence of Phanerochaete sordida strain YK-624.</title>
        <authorList>
            <person name="Mori T."/>
            <person name="Dohra H."/>
            <person name="Suzuki T."/>
            <person name="Kawagishi H."/>
            <person name="Hirai H."/>
        </authorList>
    </citation>
    <scope>NUCLEOTIDE SEQUENCE [LARGE SCALE GENOMIC DNA]</scope>
    <source>
        <strain evidence="1 2">YK-624</strain>
    </source>
</reference>
<keyword evidence="2" id="KW-1185">Reference proteome</keyword>
<organism evidence="1 2">
    <name type="scientific">Phanerochaete sordida</name>
    <dbReference type="NCBI Taxonomy" id="48140"/>
    <lineage>
        <taxon>Eukaryota</taxon>
        <taxon>Fungi</taxon>
        <taxon>Dikarya</taxon>
        <taxon>Basidiomycota</taxon>
        <taxon>Agaricomycotina</taxon>
        <taxon>Agaricomycetes</taxon>
        <taxon>Polyporales</taxon>
        <taxon>Phanerochaetaceae</taxon>
        <taxon>Phanerochaete</taxon>
    </lineage>
</organism>